<feature type="region of interest" description="Disordered" evidence="1">
    <location>
        <begin position="1"/>
        <end position="29"/>
    </location>
</feature>
<dbReference type="AlphaFoldDB" id="A0A7J7M1A8"/>
<feature type="non-terminal residue" evidence="2">
    <location>
        <position position="1"/>
    </location>
</feature>
<accession>A0A7J7M1A8</accession>
<evidence type="ECO:0000256" key="1">
    <source>
        <dbReference type="SAM" id="MobiDB-lite"/>
    </source>
</evidence>
<dbReference type="Proteomes" id="UP000541444">
    <property type="component" value="Unassembled WGS sequence"/>
</dbReference>
<keyword evidence="3" id="KW-1185">Reference proteome</keyword>
<organism evidence="2 3">
    <name type="scientific">Kingdonia uniflora</name>
    <dbReference type="NCBI Taxonomy" id="39325"/>
    <lineage>
        <taxon>Eukaryota</taxon>
        <taxon>Viridiplantae</taxon>
        <taxon>Streptophyta</taxon>
        <taxon>Embryophyta</taxon>
        <taxon>Tracheophyta</taxon>
        <taxon>Spermatophyta</taxon>
        <taxon>Magnoliopsida</taxon>
        <taxon>Ranunculales</taxon>
        <taxon>Circaeasteraceae</taxon>
        <taxon>Kingdonia</taxon>
    </lineage>
</organism>
<gene>
    <name evidence="2" type="ORF">GIB67_042596</name>
</gene>
<comment type="caution">
    <text evidence="2">The sequence shown here is derived from an EMBL/GenBank/DDBJ whole genome shotgun (WGS) entry which is preliminary data.</text>
</comment>
<protein>
    <submittedName>
        <fullName evidence="2">Uncharacterized protein</fullName>
    </submittedName>
</protein>
<proteinExistence type="predicted"/>
<evidence type="ECO:0000313" key="3">
    <source>
        <dbReference type="Proteomes" id="UP000541444"/>
    </source>
</evidence>
<feature type="compositionally biased region" description="Polar residues" evidence="1">
    <location>
        <begin position="1"/>
        <end position="19"/>
    </location>
</feature>
<name>A0A7J7M1A8_9MAGN</name>
<sequence>KGLSTTKDTSSGKGLSTTKVGGPLHHDSFLDLEPRYRGYPETNGRGLDPCSVPQSNVHHSNEPMLTNVPQSNDFFQTIPIDVPLSNEPMLTNVLLSIEPEPIIGHTEPPVRIGKRFMDFWFKSVAYMEDLYDFSKEFNIGDLYRDMIELKNCIRAYAIVNKFNLEHVLSNEYKIVMQGSFEHAYQLVMSNFAEVRLVDPDLVFDIQTTGYKDKIFTRLGDHRKLDILPGDVWV</sequence>
<dbReference type="EMBL" id="JACGCM010001844">
    <property type="protein sequence ID" value="KAF6148637.1"/>
    <property type="molecule type" value="Genomic_DNA"/>
</dbReference>
<evidence type="ECO:0000313" key="2">
    <source>
        <dbReference type="EMBL" id="KAF6148637.1"/>
    </source>
</evidence>
<reference evidence="2 3" key="1">
    <citation type="journal article" date="2020" name="IScience">
        <title>Genome Sequencing of the Endangered Kingdonia uniflora (Circaeasteraceae, Ranunculales) Reveals Potential Mechanisms of Evolutionary Specialization.</title>
        <authorList>
            <person name="Sun Y."/>
            <person name="Deng T."/>
            <person name="Zhang A."/>
            <person name="Moore M.J."/>
            <person name="Landis J.B."/>
            <person name="Lin N."/>
            <person name="Zhang H."/>
            <person name="Zhang X."/>
            <person name="Huang J."/>
            <person name="Zhang X."/>
            <person name="Sun H."/>
            <person name="Wang H."/>
        </authorList>
    </citation>
    <scope>NUCLEOTIDE SEQUENCE [LARGE SCALE GENOMIC DNA]</scope>
    <source>
        <strain evidence="2">TB1705</strain>
        <tissue evidence="2">Leaf</tissue>
    </source>
</reference>